<feature type="domain" description="SOCS box" evidence="3">
    <location>
        <begin position="214"/>
        <end position="254"/>
    </location>
</feature>
<dbReference type="GeneID" id="20205492"/>
<dbReference type="OrthoDB" id="539213at2759"/>
<dbReference type="PROSITE" id="PS50225">
    <property type="entry name" value="SOCS"/>
    <property type="match status" value="1"/>
</dbReference>
<dbReference type="HOGENOM" id="CLU_1074720_0_0_1"/>
<dbReference type="PROSITE" id="PS50297">
    <property type="entry name" value="ANK_REP_REGION"/>
    <property type="match status" value="1"/>
</dbReference>
<dbReference type="EnsemblMetazoa" id="HelroT175695">
    <property type="protein sequence ID" value="HelroP175695"/>
    <property type="gene ID" value="HelroG175695"/>
</dbReference>
<feature type="transmembrane region" description="Helical" evidence="2">
    <location>
        <begin position="149"/>
        <end position="167"/>
    </location>
</feature>
<protein>
    <recommendedName>
        <fullName evidence="3">SOCS box domain-containing protein</fullName>
    </recommendedName>
</protein>
<dbReference type="EMBL" id="KB096900">
    <property type="protein sequence ID" value="ESO00706.1"/>
    <property type="molecule type" value="Genomic_DNA"/>
</dbReference>
<reference evidence="5" key="3">
    <citation type="submission" date="2015-06" db="UniProtKB">
        <authorList>
            <consortium name="EnsemblMetazoa"/>
        </authorList>
    </citation>
    <scope>IDENTIFICATION</scope>
</reference>
<organism evidence="5 6">
    <name type="scientific">Helobdella robusta</name>
    <name type="common">Californian leech</name>
    <dbReference type="NCBI Taxonomy" id="6412"/>
    <lineage>
        <taxon>Eukaryota</taxon>
        <taxon>Metazoa</taxon>
        <taxon>Spiralia</taxon>
        <taxon>Lophotrochozoa</taxon>
        <taxon>Annelida</taxon>
        <taxon>Clitellata</taxon>
        <taxon>Hirudinea</taxon>
        <taxon>Rhynchobdellida</taxon>
        <taxon>Glossiphoniidae</taxon>
        <taxon>Helobdella</taxon>
    </lineage>
</organism>
<dbReference type="CTD" id="20205492"/>
<dbReference type="PROSITE" id="PS50088">
    <property type="entry name" value="ANK_REPEAT"/>
    <property type="match status" value="1"/>
</dbReference>
<evidence type="ECO:0000313" key="5">
    <source>
        <dbReference type="EnsemblMetazoa" id="HelroP175695"/>
    </source>
</evidence>
<dbReference type="Gene3D" id="1.10.750.20">
    <property type="entry name" value="SOCS box"/>
    <property type="match status" value="1"/>
</dbReference>
<reference evidence="6" key="1">
    <citation type="submission" date="2012-12" db="EMBL/GenBank/DDBJ databases">
        <authorList>
            <person name="Hellsten U."/>
            <person name="Grimwood J."/>
            <person name="Chapman J.A."/>
            <person name="Shapiro H."/>
            <person name="Aerts A."/>
            <person name="Otillar R.P."/>
            <person name="Terry A.Y."/>
            <person name="Boore J.L."/>
            <person name="Simakov O."/>
            <person name="Marletaz F."/>
            <person name="Cho S.-J."/>
            <person name="Edsinger-Gonzales E."/>
            <person name="Havlak P."/>
            <person name="Kuo D.-H."/>
            <person name="Larsson T."/>
            <person name="Lv J."/>
            <person name="Arendt D."/>
            <person name="Savage R."/>
            <person name="Osoegawa K."/>
            <person name="de Jong P."/>
            <person name="Lindberg D.R."/>
            <person name="Seaver E.C."/>
            <person name="Weisblat D.A."/>
            <person name="Putnam N.H."/>
            <person name="Grigoriev I.V."/>
            <person name="Rokhsar D.S."/>
        </authorList>
    </citation>
    <scope>NUCLEOTIDE SEQUENCE</scope>
</reference>
<evidence type="ECO:0000256" key="1">
    <source>
        <dbReference type="PROSITE-ProRule" id="PRU00023"/>
    </source>
</evidence>
<dbReference type="SUPFAM" id="SSF158235">
    <property type="entry name" value="SOCS box-like"/>
    <property type="match status" value="1"/>
</dbReference>
<name>T1F9J3_HELRO</name>
<dbReference type="Proteomes" id="UP000015101">
    <property type="component" value="Unassembled WGS sequence"/>
</dbReference>
<evidence type="ECO:0000259" key="3">
    <source>
        <dbReference type="PROSITE" id="PS50225"/>
    </source>
</evidence>
<dbReference type="SMART" id="SM00969">
    <property type="entry name" value="SOCS_box"/>
    <property type="match status" value="1"/>
</dbReference>
<reference evidence="4 6" key="2">
    <citation type="journal article" date="2013" name="Nature">
        <title>Insights into bilaterian evolution from three spiralian genomes.</title>
        <authorList>
            <person name="Simakov O."/>
            <person name="Marletaz F."/>
            <person name="Cho S.J."/>
            <person name="Edsinger-Gonzales E."/>
            <person name="Havlak P."/>
            <person name="Hellsten U."/>
            <person name="Kuo D.H."/>
            <person name="Larsson T."/>
            <person name="Lv J."/>
            <person name="Arendt D."/>
            <person name="Savage R."/>
            <person name="Osoegawa K."/>
            <person name="de Jong P."/>
            <person name="Grimwood J."/>
            <person name="Chapman J.A."/>
            <person name="Shapiro H."/>
            <person name="Aerts A."/>
            <person name="Otillar R.P."/>
            <person name="Terry A.Y."/>
            <person name="Boore J.L."/>
            <person name="Grigoriev I.V."/>
            <person name="Lindberg D.R."/>
            <person name="Seaver E.C."/>
            <person name="Weisblat D.A."/>
            <person name="Putnam N.H."/>
            <person name="Rokhsar D.S."/>
        </authorList>
    </citation>
    <scope>NUCLEOTIDE SEQUENCE</scope>
</reference>
<sequence length="259" mass="29911">MIKKIVEENVLVGELLIEQEKIYPGDTFGMMSGSLSLERKLLCAIENDMLSVFKELIEGPNGPDLVNSILMKSSRRTTLHVCANKHKKEMIKILLKLGADPLKQDGFGHSSLELALGQFDIDCLWLILEVIPSDRLYLCLNKKMSLSNFAFKVLMGCTTAPCMFFWLSSDYMCIDFHCLFCIIYNYYPCRNPTFTLEDVQEQLFKRWYRNWMCQVKTLKHLSRCAIRKASHFNVCNFAGQLPLPESLKRYLIDFSDCID</sequence>
<proteinExistence type="predicted"/>
<dbReference type="Pfam" id="PF12796">
    <property type="entry name" value="Ank_2"/>
    <property type="match status" value="1"/>
</dbReference>
<dbReference type="InParanoid" id="T1F9J3"/>
<evidence type="ECO:0000256" key="2">
    <source>
        <dbReference type="SAM" id="Phobius"/>
    </source>
</evidence>
<keyword evidence="2" id="KW-1133">Transmembrane helix</keyword>
<keyword evidence="2" id="KW-0472">Membrane</keyword>
<dbReference type="RefSeq" id="XP_009021343.1">
    <property type="nucleotide sequence ID" value="XM_009023095.1"/>
</dbReference>
<gene>
    <name evidence="5" type="primary">20205492</name>
    <name evidence="4" type="ORF">HELRODRAFT_175695</name>
</gene>
<dbReference type="InterPro" id="IPR002110">
    <property type="entry name" value="Ankyrin_rpt"/>
</dbReference>
<dbReference type="InterPro" id="IPR036036">
    <property type="entry name" value="SOCS_box-like_dom_sf"/>
</dbReference>
<feature type="repeat" description="ANK" evidence="1">
    <location>
        <begin position="74"/>
        <end position="106"/>
    </location>
</feature>
<accession>T1F9J3</accession>
<keyword evidence="2" id="KW-0812">Transmembrane</keyword>
<dbReference type="Pfam" id="PF07525">
    <property type="entry name" value="SOCS_box"/>
    <property type="match status" value="1"/>
</dbReference>
<keyword evidence="1" id="KW-0040">ANK repeat</keyword>
<dbReference type="Gene3D" id="1.25.40.20">
    <property type="entry name" value="Ankyrin repeat-containing domain"/>
    <property type="match status" value="1"/>
</dbReference>
<evidence type="ECO:0000313" key="4">
    <source>
        <dbReference type="EMBL" id="ESO00706.1"/>
    </source>
</evidence>
<keyword evidence="6" id="KW-1185">Reference proteome</keyword>
<dbReference type="InterPro" id="IPR001496">
    <property type="entry name" value="SOCS_box"/>
</dbReference>
<dbReference type="EMBL" id="AMQM01005397">
    <property type="status" value="NOT_ANNOTATED_CDS"/>
    <property type="molecule type" value="Genomic_DNA"/>
</dbReference>
<evidence type="ECO:0000313" key="6">
    <source>
        <dbReference type="Proteomes" id="UP000015101"/>
    </source>
</evidence>
<dbReference type="SUPFAM" id="SSF48403">
    <property type="entry name" value="Ankyrin repeat"/>
    <property type="match status" value="1"/>
</dbReference>
<dbReference type="GO" id="GO:0035556">
    <property type="term" value="P:intracellular signal transduction"/>
    <property type="evidence" value="ECO:0007669"/>
    <property type="project" value="InterPro"/>
</dbReference>
<dbReference type="InterPro" id="IPR036770">
    <property type="entry name" value="Ankyrin_rpt-contain_sf"/>
</dbReference>
<dbReference type="KEGG" id="hro:HELRODRAFT_175695"/>
<dbReference type="AlphaFoldDB" id="T1F9J3"/>